<reference evidence="3" key="1">
    <citation type="submission" date="2016-06" db="EMBL/GenBank/DDBJ databases">
        <title>Parallel loss of symbiosis genes in relatives of nitrogen-fixing non-legume Parasponia.</title>
        <authorList>
            <person name="Van Velzen R."/>
            <person name="Holmer R."/>
            <person name="Bu F."/>
            <person name="Rutten L."/>
            <person name="Van Zeijl A."/>
            <person name="Liu W."/>
            <person name="Santuari L."/>
            <person name="Cao Q."/>
            <person name="Sharma T."/>
            <person name="Shen D."/>
            <person name="Roswanjaya Y."/>
            <person name="Wardhani T."/>
            <person name="Kalhor M.S."/>
            <person name="Jansen J."/>
            <person name="Van den Hoogen J."/>
            <person name="Gungor B."/>
            <person name="Hartog M."/>
            <person name="Hontelez J."/>
            <person name="Verver J."/>
            <person name="Yang W.-C."/>
            <person name="Schijlen E."/>
            <person name="Repin R."/>
            <person name="Schilthuizen M."/>
            <person name="Schranz E."/>
            <person name="Heidstra R."/>
            <person name="Miyata K."/>
            <person name="Fedorova E."/>
            <person name="Kohlen W."/>
            <person name="Bisseling T."/>
            <person name="Smit S."/>
            <person name="Geurts R."/>
        </authorList>
    </citation>
    <scope>NUCLEOTIDE SEQUENCE [LARGE SCALE GENOMIC DNA]</scope>
    <source>
        <strain evidence="3">cv. RG33-2</strain>
    </source>
</reference>
<feature type="transmembrane region" description="Helical" evidence="1">
    <location>
        <begin position="40"/>
        <end position="62"/>
    </location>
</feature>
<dbReference type="Proteomes" id="UP000237000">
    <property type="component" value="Unassembled WGS sequence"/>
</dbReference>
<name>A0A2P5FXH1_TREOI</name>
<dbReference type="EMBL" id="JXTC01000004">
    <property type="protein sequence ID" value="POO02488.1"/>
    <property type="molecule type" value="Genomic_DNA"/>
</dbReference>
<evidence type="ECO:0000256" key="1">
    <source>
        <dbReference type="SAM" id="Phobius"/>
    </source>
</evidence>
<comment type="caution">
    <text evidence="2">The sequence shown here is derived from an EMBL/GenBank/DDBJ whole genome shotgun (WGS) entry which is preliminary data.</text>
</comment>
<feature type="transmembrane region" description="Helical" evidence="1">
    <location>
        <begin position="107"/>
        <end position="128"/>
    </location>
</feature>
<keyword evidence="1" id="KW-0472">Membrane</keyword>
<dbReference type="AlphaFoldDB" id="A0A2P5FXH1"/>
<evidence type="ECO:0000313" key="3">
    <source>
        <dbReference type="Proteomes" id="UP000237000"/>
    </source>
</evidence>
<gene>
    <name evidence="2" type="ORF">TorRG33x02_014720</name>
</gene>
<organism evidence="2 3">
    <name type="scientific">Trema orientale</name>
    <name type="common">Charcoal tree</name>
    <name type="synonym">Celtis orientalis</name>
    <dbReference type="NCBI Taxonomy" id="63057"/>
    <lineage>
        <taxon>Eukaryota</taxon>
        <taxon>Viridiplantae</taxon>
        <taxon>Streptophyta</taxon>
        <taxon>Embryophyta</taxon>
        <taxon>Tracheophyta</taxon>
        <taxon>Spermatophyta</taxon>
        <taxon>Magnoliopsida</taxon>
        <taxon>eudicotyledons</taxon>
        <taxon>Gunneridae</taxon>
        <taxon>Pentapetalae</taxon>
        <taxon>rosids</taxon>
        <taxon>fabids</taxon>
        <taxon>Rosales</taxon>
        <taxon>Cannabaceae</taxon>
        <taxon>Trema</taxon>
    </lineage>
</organism>
<keyword evidence="3" id="KW-1185">Reference proteome</keyword>
<evidence type="ECO:0000313" key="2">
    <source>
        <dbReference type="EMBL" id="POO02488.1"/>
    </source>
</evidence>
<dbReference type="InParanoid" id="A0A2P5FXH1"/>
<proteinExistence type="predicted"/>
<sequence>MAVAEWTFALFYFFKIFVCSNDPLSAEILKNRLWMMLVRFMNFMLAKFGIAKAGPATLLEAFKIFHELKRSLLRLPKIRWAYSIKRYIVAFVMGFFLRQIMANAPKAYYYGFAAFSLFLVSRYIYFIFATSLES</sequence>
<accession>A0A2P5FXH1</accession>
<feature type="transmembrane region" description="Helical" evidence="1">
    <location>
        <begin position="83"/>
        <end position="101"/>
    </location>
</feature>
<keyword evidence="1" id="KW-1133">Transmembrane helix</keyword>
<keyword evidence="1" id="KW-0812">Transmembrane</keyword>
<protein>
    <submittedName>
        <fullName evidence="2">Uncharacterized protein</fullName>
    </submittedName>
</protein>